<keyword evidence="3" id="KW-1185">Reference proteome</keyword>
<sequence length="61" mass="7150">MQWSRYTWIMLVIWNLLLRALNLQTLTSQDMVTLFLRLFSQEAAHNLAQQNLMKGSAILTL</sequence>
<dbReference type="Proteomes" id="UP001151532">
    <property type="component" value="Chromosome 13"/>
</dbReference>
<evidence type="ECO:0000313" key="2">
    <source>
        <dbReference type="EMBL" id="KAJ6763578.1"/>
    </source>
</evidence>
<feature type="chain" id="PRO_5040303164" evidence="1">
    <location>
        <begin position="21"/>
        <end position="61"/>
    </location>
</feature>
<comment type="caution">
    <text evidence="2">The sequence shown here is derived from an EMBL/GenBank/DDBJ whole genome shotgun (WGS) entry which is preliminary data.</text>
</comment>
<reference evidence="2" key="2">
    <citation type="journal article" date="2023" name="Int. J. Mol. Sci.">
        <title>De Novo Assembly and Annotation of 11 Diverse Shrub Willow (Salix) Genomes Reveals Novel Gene Organization in Sex-Linked Regions.</title>
        <authorList>
            <person name="Hyden B."/>
            <person name="Feng K."/>
            <person name="Yates T.B."/>
            <person name="Jawdy S."/>
            <person name="Cereghino C."/>
            <person name="Smart L.B."/>
            <person name="Muchero W."/>
        </authorList>
    </citation>
    <scope>NUCLEOTIDE SEQUENCE</scope>
    <source>
        <tissue evidence="2">Shoot tip</tissue>
    </source>
</reference>
<protein>
    <submittedName>
        <fullName evidence="2">Uncharacterized protein</fullName>
    </submittedName>
</protein>
<evidence type="ECO:0000313" key="3">
    <source>
        <dbReference type="Proteomes" id="UP001151532"/>
    </source>
</evidence>
<keyword evidence="1" id="KW-0732">Signal</keyword>
<reference evidence="2" key="1">
    <citation type="submission" date="2022-11" db="EMBL/GenBank/DDBJ databases">
        <authorList>
            <person name="Hyden B.L."/>
            <person name="Feng K."/>
            <person name="Yates T."/>
            <person name="Jawdy S."/>
            <person name="Smart L.B."/>
            <person name="Muchero W."/>
        </authorList>
    </citation>
    <scope>NUCLEOTIDE SEQUENCE</scope>
    <source>
        <tissue evidence="2">Shoot tip</tissue>
    </source>
</reference>
<gene>
    <name evidence="2" type="ORF">OIU79_024181</name>
</gene>
<dbReference type="AlphaFoldDB" id="A0A9Q0WBA6"/>
<evidence type="ECO:0000256" key="1">
    <source>
        <dbReference type="SAM" id="SignalP"/>
    </source>
</evidence>
<dbReference type="EMBL" id="JAPFFK010000005">
    <property type="protein sequence ID" value="KAJ6763578.1"/>
    <property type="molecule type" value="Genomic_DNA"/>
</dbReference>
<accession>A0A9Q0WBA6</accession>
<organism evidence="2 3">
    <name type="scientific">Salix purpurea</name>
    <name type="common">Purple osier willow</name>
    <dbReference type="NCBI Taxonomy" id="77065"/>
    <lineage>
        <taxon>Eukaryota</taxon>
        <taxon>Viridiplantae</taxon>
        <taxon>Streptophyta</taxon>
        <taxon>Embryophyta</taxon>
        <taxon>Tracheophyta</taxon>
        <taxon>Spermatophyta</taxon>
        <taxon>Magnoliopsida</taxon>
        <taxon>eudicotyledons</taxon>
        <taxon>Gunneridae</taxon>
        <taxon>Pentapetalae</taxon>
        <taxon>rosids</taxon>
        <taxon>fabids</taxon>
        <taxon>Malpighiales</taxon>
        <taxon>Salicaceae</taxon>
        <taxon>Saliceae</taxon>
        <taxon>Salix</taxon>
    </lineage>
</organism>
<proteinExistence type="predicted"/>
<feature type="signal peptide" evidence="1">
    <location>
        <begin position="1"/>
        <end position="20"/>
    </location>
</feature>
<name>A0A9Q0WBA6_SALPP</name>